<dbReference type="GO" id="GO:0004573">
    <property type="term" value="F:Glc3Man9GlcNAc2 oligosaccharide glucosidase activity"/>
    <property type="evidence" value="ECO:0007669"/>
    <property type="project" value="InterPro"/>
</dbReference>
<evidence type="ECO:0000313" key="3">
    <source>
        <dbReference type="Proteomes" id="UP000183339"/>
    </source>
</evidence>
<feature type="domain" description="Mannosylglycerate hydrolase MGH1-like glycoside hydrolase" evidence="1">
    <location>
        <begin position="425"/>
        <end position="531"/>
    </location>
</feature>
<reference evidence="2 3" key="1">
    <citation type="submission" date="2016-10" db="EMBL/GenBank/DDBJ databases">
        <authorList>
            <person name="de Groot N.N."/>
        </authorList>
    </citation>
    <scope>NUCLEOTIDE SEQUENCE [LARGE SCALE GENOMIC DNA]</scope>
    <source>
        <strain evidence="2 3">Nl7</strain>
    </source>
</reference>
<dbReference type="InterPro" id="IPR012341">
    <property type="entry name" value="6hp_glycosidase-like_sf"/>
</dbReference>
<dbReference type="PANTHER" id="PTHR10412:SF10">
    <property type="entry name" value="GLYCOSYL HYDROLASE FAMILY 63 C-TERMINAL DOMAIN-CONTAINING PROTEIN"/>
    <property type="match status" value="1"/>
</dbReference>
<dbReference type="Pfam" id="PF22422">
    <property type="entry name" value="MGH1-like_GH"/>
    <property type="match status" value="1"/>
</dbReference>
<dbReference type="PANTHER" id="PTHR10412">
    <property type="entry name" value="MANNOSYL-OLIGOSACCHARIDE GLUCOSIDASE"/>
    <property type="match status" value="1"/>
</dbReference>
<name>A0A1I0E6W9_9PROT</name>
<dbReference type="InterPro" id="IPR004888">
    <property type="entry name" value="Glycoside_hydrolase_63"/>
</dbReference>
<accession>A0A1I0E6W9</accession>
<organism evidence="2 3">
    <name type="scientific">Nitrosospira multiformis</name>
    <dbReference type="NCBI Taxonomy" id="1231"/>
    <lineage>
        <taxon>Bacteria</taxon>
        <taxon>Pseudomonadati</taxon>
        <taxon>Pseudomonadota</taxon>
        <taxon>Betaproteobacteria</taxon>
        <taxon>Nitrosomonadales</taxon>
        <taxon>Nitrosomonadaceae</taxon>
        <taxon>Nitrosospira</taxon>
    </lineage>
</organism>
<sequence>MSPSPDAERQRLENQRQGREAWRLWGPYLSERAWGTVREDYSPDGTPWEYFDHDQARSRAYRWNEDGLGGISDEAQHLCFSLALWNGKDAILKERAFGLAGNQGNRGEDVKECYFYLDATPSHAWLHYLYKYPQSPFPYTQLIEENARRSRAEPPFNLIDSNAFSEDRYWDVEIFYAKASPHELHIRIVASNRGKDEALLWLLPQLWFRNYWSWSGKDEVKPLLHAASAPRNAAWGVMAEHPALGNYYLYGRQQADLLYTENETNNTRLWGVPNAGAYVKDAFHRYLVQGEQSAVNPAGKGTKFGAAHKLAIPSGKTGMIELVLTAEPNLQPFENQDRIFAQRRAEADAFFHTFLTDDAPSEDQRILRQALAGMIWTKQFYHYDVSGWLKGDQATPLASRQQVRNHAWPHLKATHVISMPDTWEYPWFAAWDLAFHCATLALIDVDFAKEQIELLLNENYLHPNGQIPAYEWTFSDANPPVHAMGALKVFRAERVQRGRGDIGFLKRVLHKLLLNHTWWINLKDSTGTNVFEGGFLGLDNISVYNRSEPLPPGYTLKQADATGWMAMFSLQLTVMALEIAVEDPAYENIAVQSYSQFLAIANTIAGHTGAGVSLWDDTDGFFKDLVVEPDGRTHRIDVFSWVGIIPLFACEVVDARLLANRKRFTALLWEHKGGMFDGSVICACPIDTNERGEHLLSLVTPAMFVKILPRIFDEEEFFSPHGVRSVSKRHATQGSLGHIPGVGNAVIRYVPGESDSPLFGGNSNWRGPVWMQTNYLLIQTIEKMHRYLGDAFTFPAPCLNHCKIDLKYAANTLTERLVDIFRRDESGLIPAFPEKSPHQTSPHWRDLLLFHEYFHGETGRGLGAAHQTGWTGLVANLVMRRYRKGIPEFWKQQGSAKT</sequence>
<protein>
    <recommendedName>
        <fullName evidence="1">Mannosylglycerate hydrolase MGH1-like glycoside hydrolase domain-containing protein</fullName>
    </recommendedName>
</protein>
<dbReference type="EMBL" id="FOHI01000006">
    <property type="protein sequence ID" value="SET40915.1"/>
    <property type="molecule type" value="Genomic_DNA"/>
</dbReference>
<dbReference type="AlphaFoldDB" id="A0A1I0E6W9"/>
<proteinExistence type="predicted"/>
<evidence type="ECO:0000313" key="2">
    <source>
        <dbReference type="EMBL" id="SET40915.1"/>
    </source>
</evidence>
<gene>
    <name evidence="2" type="ORF">SAMN05216412_10643</name>
</gene>
<dbReference type="SUPFAM" id="SSF48208">
    <property type="entry name" value="Six-hairpin glycosidases"/>
    <property type="match status" value="1"/>
</dbReference>
<dbReference type="Proteomes" id="UP000183339">
    <property type="component" value="Unassembled WGS sequence"/>
</dbReference>
<dbReference type="InterPro" id="IPR054491">
    <property type="entry name" value="MGH1-like_GH"/>
</dbReference>
<dbReference type="Gene3D" id="1.50.10.10">
    <property type="match status" value="1"/>
</dbReference>
<dbReference type="RefSeq" id="WP_074708109.1">
    <property type="nucleotide sequence ID" value="NZ_FOHI01000006.1"/>
</dbReference>
<dbReference type="OrthoDB" id="9798687at2"/>
<evidence type="ECO:0000259" key="1">
    <source>
        <dbReference type="Pfam" id="PF22422"/>
    </source>
</evidence>
<dbReference type="InterPro" id="IPR008928">
    <property type="entry name" value="6-hairpin_glycosidase_sf"/>
</dbReference>
<dbReference type="GO" id="GO:0009311">
    <property type="term" value="P:oligosaccharide metabolic process"/>
    <property type="evidence" value="ECO:0007669"/>
    <property type="project" value="InterPro"/>
</dbReference>